<name>A0A829MBA9_9MYCO</name>
<reference evidence="1 2" key="1">
    <citation type="journal article" date="2014" name="Emerg. Infect. Dis.">
        <title>High-level Relatedness among Mycobacterium abscessus subsp. massiliense Strains from Widely Separated Outbreaks.</title>
        <authorList>
            <person name="Tettelin H."/>
            <person name="Davidson R.M."/>
            <person name="Agrawal S."/>
            <person name="Aitken M.L."/>
            <person name="Shallom S."/>
            <person name="Hasan N.A."/>
            <person name="Strong M."/>
            <person name="Nogueira de Moura V.C."/>
            <person name="De Groote M.A."/>
            <person name="Duarte R.S."/>
            <person name="Hine E."/>
            <person name="Parankush S."/>
            <person name="Su Q."/>
            <person name="Daugherty S.C."/>
            <person name="Fraser C.M."/>
            <person name="Brown-Elliott B.A."/>
            <person name="Wallace R.J.Jr."/>
            <person name="Holland S.M."/>
            <person name="Sampaio E.P."/>
            <person name="Olivier K.N."/>
            <person name="Jackson M."/>
            <person name="Zelazny A.M."/>
        </authorList>
    </citation>
    <scope>NUCLEOTIDE SEQUENCE [LARGE SCALE GENOMIC DNA]</scope>
    <source>
        <strain evidence="1 2">MAB_091912_2446</strain>
    </source>
</reference>
<dbReference type="Pfam" id="PF04860">
    <property type="entry name" value="Phage_portal"/>
    <property type="match status" value="1"/>
</dbReference>
<accession>A0A829MBA9</accession>
<sequence length="486" mass="53190">MRFLDRLAGKTQPSRMSIDEYAAMVNQFAFNGYAYQAGGVRQTLVGQGTEKPPNNFEGLASHAYASNGVVFACMAVRQLVFSSIRFQWQRLRDGSPSDTYGLKDLALLERPWPGGTTQDLLSRMIQDADLAGNSYWYKDTSLARLGTADPAGELVRLRPDWVQIVATPREPGRRGGAQLGWVKKGYLYTEGGAATKNEPVPFLVDEVAHFAPIPDPLGVFVGMSWLTPILREIQSDHAMTRHQRRFFDNAATPNMVIKHFGGAPGIAAATQDNVKKWVEEFEDKFAGPDNAGKTLQLYPGADVTVVGTNLKDIDFKNVRGGGETRIAAAAGVPPVIVGLSEGLAAATYSNYGQARRRLADGTAHPLWQNVAGSIERVMKVPDDSSRLWYDATDVPFLREDEKDAAAIAAIKAETINSYITAGYEPDSVVKAVEANDTRLLTHSGYYSVQLQELGQNDANTPQPARSQTLDRVNRILELAKPAEEEQ</sequence>
<dbReference type="InterPro" id="IPR006944">
    <property type="entry name" value="Phage/GTA_portal"/>
</dbReference>
<gene>
    <name evidence="1" type="ORF">L833_4722</name>
</gene>
<dbReference type="Proteomes" id="UP000018502">
    <property type="component" value="Unassembled WGS sequence"/>
</dbReference>
<organism evidence="1 2">
    <name type="scientific">Mycobacteroides abscessus MAB_091912_2446</name>
    <dbReference type="NCBI Taxonomy" id="1335414"/>
    <lineage>
        <taxon>Bacteria</taxon>
        <taxon>Bacillati</taxon>
        <taxon>Actinomycetota</taxon>
        <taxon>Actinomycetes</taxon>
        <taxon>Mycobacteriales</taxon>
        <taxon>Mycobacteriaceae</taxon>
        <taxon>Mycobacteroides</taxon>
        <taxon>Mycobacteroides abscessus</taxon>
    </lineage>
</organism>
<evidence type="ECO:0000313" key="1">
    <source>
        <dbReference type="EMBL" id="ESV62317.1"/>
    </source>
</evidence>
<comment type="caution">
    <text evidence="1">The sequence shown here is derived from an EMBL/GenBank/DDBJ whole genome shotgun (WGS) entry which is preliminary data.</text>
</comment>
<dbReference type="AlphaFoldDB" id="A0A829MBA9"/>
<protein>
    <submittedName>
        <fullName evidence="1">Phage portal family protein</fullName>
    </submittedName>
</protein>
<evidence type="ECO:0000313" key="2">
    <source>
        <dbReference type="Proteomes" id="UP000018502"/>
    </source>
</evidence>
<proteinExistence type="predicted"/>
<dbReference type="EMBL" id="AYTF01000002">
    <property type="protein sequence ID" value="ESV62317.1"/>
    <property type="molecule type" value="Genomic_DNA"/>
</dbReference>